<gene>
    <name evidence="1" type="ORF">FWILDA_LOCUS14122</name>
</gene>
<comment type="caution">
    <text evidence="1">The sequence shown here is derived from an EMBL/GenBank/DDBJ whole genome shotgun (WGS) entry which is preliminary data.</text>
</comment>
<dbReference type="Proteomes" id="UP001153678">
    <property type="component" value="Unassembled WGS sequence"/>
</dbReference>
<sequence length="67" mass="8068">DIMSIYFRFEVSEGSVILYVNRVMKAIKNKKSEFIQWPKDNNQSIIHTGFQNIGEFQNVRWNSFYFN</sequence>
<organism evidence="1 2">
    <name type="scientific">Funneliformis geosporum</name>
    <dbReference type="NCBI Taxonomy" id="1117311"/>
    <lineage>
        <taxon>Eukaryota</taxon>
        <taxon>Fungi</taxon>
        <taxon>Fungi incertae sedis</taxon>
        <taxon>Mucoromycota</taxon>
        <taxon>Glomeromycotina</taxon>
        <taxon>Glomeromycetes</taxon>
        <taxon>Glomerales</taxon>
        <taxon>Glomeraceae</taxon>
        <taxon>Funneliformis</taxon>
    </lineage>
</organism>
<name>A0A9W4X682_9GLOM</name>
<keyword evidence="2" id="KW-1185">Reference proteome</keyword>
<feature type="non-terminal residue" evidence="1">
    <location>
        <position position="1"/>
    </location>
</feature>
<reference evidence="1" key="1">
    <citation type="submission" date="2022-08" db="EMBL/GenBank/DDBJ databases">
        <authorList>
            <person name="Kallberg Y."/>
            <person name="Tangrot J."/>
            <person name="Rosling A."/>
        </authorList>
    </citation>
    <scope>NUCLEOTIDE SEQUENCE</scope>
    <source>
        <strain evidence="1">Wild A</strain>
    </source>
</reference>
<evidence type="ECO:0000313" key="1">
    <source>
        <dbReference type="EMBL" id="CAI2189524.1"/>
    </source>
</evidence>
<accession>A0A9W4X682</accession>
<dbReference type="AlphaFoldDB" id="A0A9W4X682"/>
<evidence type="ECO:0000313" key="2">
    <source>
        <dbReference type="Proteomes" id="UP001153678"/>
    </source>
</evidence>
<dbReference type="EMBL" id="CAMKVN010005886">
    <property type="protein sequence ID" value="CAI2189524.1"/>
    <property type="molecule type" value="Genomic_DNA"/>
</dbReference>
<dbReference type="OrthoDB" id="2423315at2759"/>
<protein>
    <submittedName>
        <fullName evidence="1">7013_t:CDS:1</fullName>
    </submittedName>
</protein>
<proteinExistence type="predicted"/>